<accession>A0ABU0YKE6</accession>
<keyword evidence="1" id="KW-1133">Transmembrane helix</keyword>
<organism evidence="2 3">
    <name type="scientific">Dongia sedimenti</name>
    <dbReference type="NCBI Taxonomy" id="3064282"/>
    <lineage>
        <taxon>Bacteria</taxon>
        <taxon>Pseudomonadati</taxon>
        <taxon>Pseudomonadota</taxon>
        <taxon>Alphaproteobacteria</taxon>
        <taxon>Rhodospirillales</taxon>
        <taxon>Dongiaceae</taxon>
        <taxon>Dongia</taxon>
    </lineage>
</organism>
<feature type="transmembrane region" description="Helical" evidence="1">
    <location>
        <begin position="106"/>
        <end position="123"/>
    </location>
</feature>
<evidence type="ECO:0000313" key="2">
    <source>
        <dbReference type="EMBL" id="MDQ7248206.1"/>
    </source>
</evidence>
<keyword evidence="3" id="KW-1185">Reference proteome</keyword>
<sequence length="208" mass="23439">MLDSFPAIPNALAWFALIVTLLIGIGQSWRPVLNWTATWNRRWALRRARSIARRLARIDRVHRDPAAAAASAVGALMGYIVGFVVAISVITIVVVFTVTLKIGNGWSLFLLLAASAVVCIPLARNQTRINELLEMKNMQQFRRRSLREVQKLLAKANVESATRDTYLCNAVENAQLGYILRDPFQKFLSPEETGERFKEFVNGIPPYR</sequence>
<name>A0ABU0YKE6_9PROT</name>
<comment type="caution">
    <text evidence="2">The sequence shown here is derived from an EMBL/GenBank/DDBJ whole genome shotgun (WGS) entry which is preliminary data.</text>
</comment>
<dbReference type="EMBL" id="JAUYVI010000003">
    <property type="protein sequence ID" value="MDQ7248206.1"/>
    <property type="molecule type" value="Genomic_DNA"/>
</dbReference>
<reference evidence="3" key="1">
    <citation type="submission" date="2023-08" db="EMBL/GenBank/DDBJ databases">
        <title>Rhodospirillaceae gen. nov., a novel taxon isolated from the Yangtze River Yuezi River estuary sludge.</title>
        <authorList>
            <person name="Ruan L."/>
        </authorList>
    </citation>
    <scope>NUCLEOTIDE SEQUENCE [LARGE SCALE GENOMIC DNA]</scope>
    <source>
        <strain evidence="3">R-7</strain>
    </source>
</reference>
<gene>
    <name evidence="2" type="ORF">Q8A70_11045</name>
</gene>
<evidence type="ECO:0000256" key="1">
    <source>
        <dbReference type="SAM" id="Phobius"/>
    </source>
</evidence>
<proteinExistence type="predicted"/>
<feature type="transmembrane region" description="Helical" evidence="1">
    <location>
        <begin position="67"/>
        <end position="100"/>
    </location>
</feature>
<keyword evidence="1" id="KW-0812">Transmembrane</keyword>
<feature type="transmembrane region" description="Helical" evidence="1">
    <location>
        <begin position="12"/>
        <end position="33"/>
    </location>
</feature>
<dbReference type="RefSeq" id="WP_379955653.1">
    <property type="nucleotide sequence ID" value="NZ_JAUYVI010000003.1"/>
</dbReference>
<protein>
    <submittedName>
        <fullName evidence="2">Uncharacterized protein</fullName>
    </submittedName>
</protein>
<evidence type="ECO:0000313" key="3">
    <source>
        <dbReference type="Proteomes" id="UP001230156"/>
    </source>
</evidence>
<dbReference type="Proteomes" id="UP001230156">
    <property type="component" value="Unassembled WGS sequence"/>
</dbReference>
<keyword evidence="1" id="KW-0472">Membrane</keyword>